<dbReference type="RefSeq" id="XP_020305400.1">
    <property type="nucleotide sequence ID" value="XM_020450873.1"/>
</dbReference>
<dbReference type="EMBL" id="JH712291">
    <property type="protein sequence ID" value="EJD74481.1"/>
    <property type="molecule type" value="Genomic_DNA"/>
</dbReference>
<dbReference type="OrthoDB" id="10397462at2759"/>
<dbReference type="AlphaFoldDB" id="A0A1S0UGA8"/>
<accession>A0A1S0UGA8</accession>
<dbReference type="CTD" id="31251870"/>
<reference evidence="1" key="1">
    <citation type="submission" date="2012-04" db="EMBL/GenBank/DDBJ databases">
        <title>The Genome Sequence of Loa loa.</title>
        <authorList>
            <consortium name="The Broad Institute Genome Sequencing Platform"/>
            <consortium name="Broad Institute Genome Sequencing Center for Infectious Disease"/>
            <person name="Nutman T.B."/>
            <person name="Fink D.L."/>
            <person name="Russ C."/>
            <person name="Young S."/>
            <person name="Zeng Q."/>
            <person name="Gargeya S."/>
            <person name="Alvarado L."/>
            <person name="Berlin A."/>
            <person name="Chapman S.B."/>
            <person name="Chen Z."/>
            <person name="Freedman E."/>
            <person name="Gellesch M."/>
            <person name="Goldberg J."/>
            <person name="Griggs A."/>
            <person name="Gujja S."/>
            <person name="Heilman E.R."/>
            <person name="Heiman D."/>
            <person name="Howarth C."/>
            <person name="Mehta T."/>
            <person name="Neiman D."/>
            <person name="Pearson M."/>
            <person name="Roberts A."/>
            <person name="Saif S."/>
            <person name="Shea T."/>
            <person name="Shenoy N."/>
            <person name="Sisk P."/>
            <person name="Stolte C."/>
            <person name="Sykes S."/>
            <person name="White J."/>
            <person name="Yandava C."/>
            <person name="Haas B."/>
            <person name="Henn M.R."/>
            <person name="Nusbaum C."/>
            <person name="Birren B."/>
        </authorList>
    </citation>
    <scope>NUCLEOTIDE SEQUENCE [LARGE SCALE GENOMIC DNA]</scope>
</reference>
<protein>
    <submittedName>
        <fullName evidence="1">Uncharacterized protein</fullName>
    </submittedName>
</protein>
<dbReference type="KEGG" id="loa:LOAG_18208"/>
<proteinExistence type="predicted"/>
<organism evidence="1">
    <name type="scientific">Loa loa</name>
    <name type="common">Eye worm</name>
    <name type="synonym">Filaria loa</name>
    <dbReference type="NCBI Taxonomy" id="7209"/>
    <lineage>
        <taxon>Eukaryota</taxon>
        <taxon>Metazoa</taxon>
        <taxon>Ecdysozoa</taxon>
        <taxon>Nematoda</taxon>
        <taxon>Chromadorea</taxon>
        <taxon>Rhabditida</taxon>
        <taxon>Spirurina</taxon>
        <taxon>Spiruromorpha</taxon>
        <taxon>Filarioidea</taxon>
        <taxon>Onchocercidae</taxon>
        <taxon>Loa</taxon>
    </lineage>
</organism>
<dbReference type="InParanoid" id="A0A1S0UGA8"/>
<sequence>MDTTVSGLSAQLNRNEMLYPMHLTAELFKKRKKLLEEKAAFTEEEGNMWEQSKAILAQNINDEENLKQSRRACKEISKQFGF</sequence>
<gene>
    <name evidence="1" type="ORF">LOAG_18208</name>
</gene>
<name>A0A1S0UGA8_LOALO</name>
<evidence type="ECO:0000313" key="1">
    <source>
        <dbReference type="EMBL" id="EJD74481.1"/>
    </source>
</evidence>
<dbReference type="GeneID" id="31251870"/>